<evidence type="ECO:0000313" key="2">
    <source>
        <dbReference type="EMBL" id="MDQ0180216.1"/>
    </source>
</evidence>
<comment type="caution">
    <text evidence="1">The sequence shown here is derived from an EMBL/GenBank/DDBJ whole genome shotgun (WGS) entry which is preliminary data.</text>
</comment>
<accession>A0AAW8D2K5</accession>
<gene>
    <name evidence="1" type="ORF">J2S90_000071</name>
    <name evidence="2" type="ORF">J2S93_001632</name>
</gene>
<dbReference type="RefSeq" id="WP_306958743.1">
    <property type="nucleotide sequence ID" value="NZ_JAUSRG010000001.1"/>
</dbReference>
<dbReference type="Proteomes" id="UP001242995">
    <property type="component" value="Unassembled WGS sequence"/>
</dbReference>
<dbReference type="EMBL" id="JAUSTF010000002">
    <property type="protein sequence ID" value="MDQ0180216.1"/>
    <property type="molecule type" value="Genomic_DNA"/>
</dbReference>
<name>A0AAW8D2K5_9MICC</name>
<organism evidence="1 4">
    <name type="scientific">Arthrobacter bambusae</name>
    <dbReference type="NCBI Taxonomy" id="1338426"/>
    <lineage>
        <taxon>Bacteria</taxon>
        <taxon>Bacillati</taxon>
        <taxon>Actinomycetota</taxon>
        <taxon>Actinomycetes</taxon>
        <taxon>Micrococcales</taxon>
        <taxon>Micrococcaceae</taxon>
        <taxon>Arthrobacter</taxon>
    </lineage>
</organism>
<evidence type="ECO:0000313" key="4">
    <source>
        <dbReference type="Proteomes" id="UP001242995"/>
    </source>
</evidence>
<dbReference type="EMBL" id="JAUSRG010000001">
    <property type="protein sequence ID" value="MDP9903131.1"/>
    <property type="molecule type" value="Genomic_DNA"/>
</dbReference>
<evidence type="ECO:0000313" key="3">
    <source>
        <dbReference type="Proteomes" id="UP001230951"/>
    </source>
</evidence>
<reference evidence="1 3" key="1">
    <citation type="submission" date="2023-07" db="EMBL/GenBank/DDBJ databases">
        <title>Sorghum-associated microbial communities from plants grown in Nebraska, USA.</title>
        <authorList>
            <person name="Schachtman D."/>
        </authorList>
    </citation>
    <scope>NUCLEOTIDE SEQUENCE</scope>
    <source>
        <strain evidence="1">DS1006</strain>
        <strain evidence="2 3">DS1016</strain>
    </source>
</reference>
<keyword evidence="3" id="KW-1185">Reference proteome</keyword>
<dbReference type="AlphaFoldDB" id="A0AAW8D2K5"/>
<evidence type="ECO:0000313" key="1">
    <source>
        <dbReference type="EMBL" id="MDP9903131.1"/>
    </source>
</evidence>
<sequence>MTSSPIASPTIAVFSDPRASTLFLQETAQSLVTQYKIERAYVDLSTLAGLTVATAFLEAGIPYESLEFGKAQPAPETDPQKAFLPFEPKQARSLSDAPHLRQMSAGTVTLDVEELTLISANLVVIPAMADETLMDFSQGTVVGQVLNHVEKSGGDLLLIAPPERGLRPIYSATADAGSTEFIAVMPERYERQTVLVRKEPDSGV</sequence>
<dbReference type="Proteomes" id="UP001230951">
    <property type="component" value="Unassembled WGS sequence"/>
</dbReference>
<proteinExistence type="predicted"/>
<protein>
    <submittedName>
        <fullName evidence="1">Uncharacterized protein</fullName>
    </submittedName>
</protein>